<dbReference type="Proteomes" id="UP000824681">
    <property type="component" value="Chromosome"/>
</dbReference>
<evidence type="ECO:0000256" key="4">
    <source>
        <dbReference type="ARBA" id="ARBA00022840"/>
    </source>
</evidence>
<feature type="compositionally biased region" description="Low complexity" evidence="6">
    <location>
        <begin position="453"/>
        <end position="470"/>
    </location>
</feature>
<organism evidence="9 10">
    <name type="scientific">Nonomuraea coxensis DSM 45129</name>
    <dbReference type="NCBI Taxonomy" id="1122611"/>
    <lineage>
        <taxon>Bacteria</taxon>
        <taxon>Bacillati</taxon>
        <taxon>Actinomycetota</taxon>
        <taxon>Actinomycetes</taxon>
        <taxon>Streptosporangiales</taxon>
        <taxon>Streptosporangiaceae</taxon>
        <taxon>Nonomuraea</taxon>
    </lineage>
</organism>
<dbReference type="InterPro" id="IPR017441">
    <property type="entry name" value="Protein_kinase_ATP_BS"/>
</dbReference>
<evidence type="ECO:0000256" key="7">
    <source>
        <dbReference type="SAM" id="Phobius"/>
    </source>
</evidence>
<dbReference type="GO" id="GO:0004674">
    <property type="term" value="F:protein serine/threonine kinase activity"/>
    <property type="evidence" value="ECO:0007669"/>
    <property type="project" value="UniProtKB-EC"/>
</dbReference>
<feature type="compositionally biased region" description="Basic and acidic residues" evidence="6">
    <location>
        <begin position="597"/>
        <end position="613"/>
    </location>
</feature>
<reference evidence="9 10" key="1">
    <citation type="journal article" date="2021" name="ACS Chem. Biol.">
        <title>Genomic-Led Discovery of a Novel Glycopeptide Antibiotic by Nonomuraea coxensis DSM 45129.</title>
        <authorList>
            <person name="Yushchuk O."/>
            <person name="Vior N.M."/>
            <person name="Andreo-Vidal A."/>
            <person name="Berini F."/>
            <person name="Ruckert C."/>
            <person name="Busche T."/>
            <person name="Binda E."/>
            <person name="Kalinowski J."/>
            <person name="Truman A.W."/>
            <person name="Marinelli F."/>
        </authorList>
    </citation>
    <scope>NUCLEOTIDE SEQUENCE [LARGE SCALE GENOMIC DNA]</scope>
    <source>
        <strain evidence="9 10">DSM 45129</strain>
    </source>
</reference>
<keyword evidence="7" id="KW-1133">Transmembrane helix</keyword>
<evidence type="ECO:0000256" key="1">
    <source>
        <dbReference type="ARBA" id="ARBA00022679"/>
    </source>
</evidence>
<dbReference type="RefSeq" id="WP_246649673.1">
    <property type="nucleotide sequence ID" value="NZ_CP068985.1"/>
</dbReference>
<name>A0ABX8UBE2_9ACTN</name>
<evidence type="ECO:0000256" key="6">
    <source>
        <dbReference type="SAM" id="MobiDB-lite"/>
    </source>
</evidence>
<keyword evidence="1 9" id="KW-0808">Transferase</keyword>
<dbReference type="Pfam" id="PF00069">
    <property type="entry name" value="Pkinase"/>
    <property type="match status" value="1"/>
</dbReference>
<evidence type="ECO:0000313" key="10">
    <source>
        <dbReference type="Proteomes" id="UP000824681"/>
    </source>
</evidence>
<gene>
    <name evidence="9" type="primary">afsK25</name>
    <name evidence="9" type="ORF">Nocox_37635</name>
</gene>
<keyword evidence="10" id="KW-1185">Reference proteome</keyword>
<feature type="compositionally biased region" description="Polar residues" evidence="6">
    <location>
        <begin position="549"/>
        <end position="558"/>
    </location>
</feature>
<sequence>MEQEGTSLMEPTGAAPLRPTDLREIGPYRLLGRLGEGGMGTVFLARAPTGRFVALKVVKAEFANQEGFAARFHAEVENARRVASFCTAQVLDNGNTGDGRPFMVTEYIAGTPLSEQISKFGALDPGPLHGVGLGVAAALAAIHVAGLVHRDLKPANVILSLSGPRVIDFGIARALDRETGFTMSGELLGSPGWWAPEQVRGEAISPAVDIFAWGCLIAYAGNGRHPFGRGDPITMAHRVLNTPPDLGALPAPLNELVRLATSMDPAVRPTAQDLLIALVGGNTPAPSINPPTLVATEMLSDWQPPRNVVDEPDITATFTTPPPGDAAGRGSGGGPGGVSNASHVSHAGALPSGASAGPSAGAPGGAAGGASGRGQAAFEELARREELAAKEELARWPASQGSGHEDGGGGPGRVRGLFKRRSDGDGAGRGGGRGGEGDGGEGERTGGGPNIPPTGSAGAATAAGPPGHTAQEPLGRAAQEPLGPAAQEPLGPAAQEPLGPAAQEPLGRAAQERPGWTTQEPDRTAQESSGWATREPSGRTAQEPGRSAQGPSGPTMQESGRAAQDAAGRSSHGAPGRAGEAWGAGGVPGREQLQRMAHSEQRAADTQPGDRHTAVSPELLPNEPDTLGGDRTPGTRWLIAAAAAVVAIVVTAAVLIVTSGRDLGPSTAGGGDPSRTAAATTSARPNDVGRRFPLGAELDDPIAIVSSAPRCGLKEYEGKVATQGQLCVIRWTMLNPGGERRALVQPVVTLVDDRGGEHDPAAVTLPPAILPGARVDSAFVFDLATYRRPVKLTATMLENGKQIEVTL</sequence>
<dbReference type="InterPro" id="IPR000719">
    <property type="entry name" value="Prot_kinase_dom"/>
</dbReference>
<feature type="transmembrane region" description="Helical" evidence="7">
    <location>
        <begin position="637"/>
        <end position="657"/>
    </location>
</feature>
<evidence type="ECO:0000259" key="8">
    <source>
        <dbReference type="PROSITE" id="PS50011"/>
    </source>
</evidence>
<dbReference type="PROSITE" id="PS00107">
    <property type="entry name" value="PROTEIN_KINASE_ATP"/>
    <property type="match status" value="1"/>
</dbReference>
<dbReference type="SUPFAM" id="SSF56112">
    <property type="entry name" value="Protein kinase-like (PK-like)"/>
    <property type="match status" value="1"/>
</dbReference>
<feature type="compositionally biased region" description="Gly residues" evidence="6">
    <location>
        <begin position="362"/>
        <end position="372"/>
    </location>
</feature>
<feature type="region of interest" description="Disordered" evidence="6">
    <location>
        <begin position="303"/>
        <end position="376"/>
    </location>
</feature>
<feature type="compositionally biased region" description="Gly residues" evidence="6">
    <location>
        <begin position="327"/>
        <end position="337"/>
    </location>
</feature>
<keyword evidence="2 5" id="KW-0547">Nucleotide-binding</keyword>
<protein>
    <submittedName>
        <fullName evidence="9">Serine/threonine-protein kinase AfsK</fullName>
        <ecNumber evidence="9">2.7.11.1</ecNumber>
    </submittedName>
</protein>
<keyword evidence="4 5" id="KW-0067">ATP-binding</keyword>
<dbReference type="PANTHER" id="PTHR43289">
    <property type="entry name" value="MITOGEN-ACTIVATED PROTEIN KINASE KINASE KINASE 20-RELATED"/>
    <property type="match status" value="1"/>
</dbReference>
<evidence type="ECO:0000256" key="3">
    <source>
        <dbReference type="ARBA" id="ARBA00022777"/>
    </source>
</evidence>
<dbReference type="EMBL" id="CP068985">
    <property type="protein sequence ID" value="QYC45079.1"/>
    <property type="molecule type" value="Genomic_DNA"/>
</dbReference>
<proteinExistence type="predicted"/>
<dbReference type="PROSITE" id="PS50011">
    <property type="entry name" value="PROTEIN_KINASE_DOM"/>
    <property type="match status" value="1"/>
</dbReference>
<keyword evidence="7" id="KW-0812">Transmembrane</keyword>
<evidence type="ECO:0000256" key="5">
    <source>
        <dbReference type="PROSITE-ProRule" id="PRU10141"/>
    </source>
</evidence>
<feature type="compositionally biased region" description="Low complexity" evidence="6">
    <location>
        <begin position="347"/>
        <end position="361"/>
    </location>
</feature>
<dbReference type="CDD" id="cd14014">
    <property type="entry name" value="STKc_PknB_like"/>
    <property type="match status" value="1"/>
</dbReference>
<dbReference type="EC" id="2.7.11.1" evidence="9"/>
<accession>A0ABX8UBE2</accession>
<dbReference type="PANTHER" id="PTHR43289:SF34">
    <property type="entry name" value="SERINE_THREONINE-PROTEIN KINASE YBDM-RELATED"/>
    <property type="match status" value="1"/>
</dbReference>
<dbReference type="Gene3D" id="1.10.510.10">
    <property type="entry name" value="Transferase(Phosphotransferase) domain 1"/>
    <property type="match status" value="1"/>
</dbReference>
<feature type="domain" description="Protein kinase" evidence="8">
    <location>
        <begin position="28"/>
        <end position="288"/>
    </location>
</feature>
<dbReference type="PROSITE" id="PS00108">
    <property type="entry name" value="PROTEIN_KINASE_ST"/>
    <property type="match status" value="1"/>
</dbReference>
<dbReference type="InterPro" id="IPR008271">
    <property type="entry name" value="Ser/Thr_kinase_AS"/>
</dbReference>
<dbReference type="InterPro" id="IPR011009">
    <property type="entry name" value="Kinase-like_dom_sf"/>
</dbReference>
<feature type="binding site" evidence="5">
    <location>
        <position position="56"/>
    </location>
    <ligand>
        <name>ATP</name>
        <dbReference type="ChEBI" id="CHEBI:30616"/>
    </ligand>
</feature>
<feature type="compositionally biased region" description="Low complexity" evidence="6">
    <location>
        <begin position="674"/>
        <end position="684"/>
    </location>
</feature>
<keyword evidence="7" id="KW-0472">Membrane</keyword>
<dbReference type="SMART" id="SM00220">
    <property type="entry name" value="S_TKc"/>
    <property type="match status" value="1"/>
</dbReference>
<dbReference type="Gene3D" id="3.30.200.20">
    <property type="entry name" value="Phosphorylase Kinase, domain 1"/>
    <property type="match status" value="1"/>
</dbReference>
<feature type="region of interest" description="Disordered" evidence="6">
    <location>
        <begin position="661"/>
        <end position="693"/>
    </location>
</feature>
<feature type="region of interest" description="Disordered" evidence="6">
    <location>
        <begin position="391"/>
        <end position="631"/>
    </location>
</feature>
<keyword evidence="3 9" id="KW-0418">Kinase</keyword>
<evidence type="ECO:0000256" key="2">
    <source>
        <dbReference type="ARBA" id="ARBA00022741"/>
    </source>
</evidence>
<evidence type="ECO:0000313" key="9">
    <source>
        <dbReference type="EMBL" id="QYC45079.1"/>
    </source>
</evidence>